<organism evidence="4 5">
    <name type="scientific">Symbiodinium microadriaticum</name>
    <name type="common">Dinoflagellate</name>
    <name type="synonym">Zooxanthella microadriatica</name>
    <dbReference type="NCBI Taxonomy" id="2951"/>
    <lineage>
        <taxon>Eukaryota</taxon>
        <taxon>Sar</taxon>
        <taxon>Alveolata</taxon>
        <taxon>Dinophyceae</taxon>
        <taxon>Suessiales</taxon>
        <taxon>Symbiodiniaceae</taxon>
        <taxon>Symbiodinium</taxon>
    </lineage>
</organism>
<reference evidence="4 5" key="1">
    <citation type="submission" date="2016-02" db="EMBL/GenBank/DDBJ databases">
        <title>Genome analysis of coral dinoflagellate symbionts highlights evolutionary adaptations to a symbiotic lifestyle.</title>
        <authorList>
            <person name="Aranda M."/>
            <person name="Li Y."/>
            <person name="Liew Y.J."/>
            <person name="Baumgarten S."/>
            <person name="Simakov O."/>
            <person name="Wilson M."/>
            <person name="Piel J."/>
            <person name="Ashoor H."/>
            <person name="Bougouffa S."/>
            <person name="Bajic V.B."/>
            <person name="Ryu T."/>
            <person name="Ravasi T."/>
            <person name="Bayer T."/>
            <person name="Micklem G."/>
            <person name="Kim H."/>
            <person name="Bhak J."/>
            <person name="Lajeunesse T.C."/>
            <person name="Voolstra C.R."/>
        </authorList>
    </citation>
    <scope>NUCLEOTIDE SEQUENCE [LARGE SCALE GENOMIC DNA]</scope>
    <source>
        <strain evidence="4 5">CCMP2467</strain>
    </source>
</reference>
<evidence type="ECO:0000313" key="4">
    <source>
        <dbReference type="EMBL" id="OLQ13476.1"/>
    </source>
</evidence>
<keyword evidence="3" id="KW-0732">Signal</keyword>
<dbReference type="Proteomes" id="UP000186817">
    <property type="component" value="Unassembled WGS sequence"/>
</dbReference>
<proteinExistence type="predicted"/>
<sequence length="1846" mass="202782">MLFWLLFISMFTYGYAAAADARVAPIVHQGAGASGLSWGEANGRTAHLSEVRTTVSPGVLRWQKITAPFIEAVDVCCRAIAFKCKYTLGLVGVAILVREALCRSTTPWTSWGYTSMRYTSRHLAVGATLYLFTQARHGGPRIAALRTAVQESYLSLALRGPGKTSQYLEHDLHSTSVQHGGRQARRTPLTNELAAAAEAAQRNDTGQLHRIIRRLAPKSKRAQVRIHGPNGEMLRDSAEHEAIVSYFEDLFQSQTAPLPISPGLDAAPQVSEQEVYDSLRSTKYGKAVPPSTPSSAIKCCADLLAQAITPAVNECLQGELRIPVKTSMQYLGQAYQGYRAIPCAPHSRMFGLMLLTSSGFLSGVVGWVNRCRCKSPGTVRTPRPKASPCERVSSGPVEPVVRGPYIVLGIAVVSFISSAYFGTRIFRIFNSSLLWKPGPALKMEGSGEAALTEVRSMFPHLAPPLTTAADQEMAPAPLLGRRDRQEEAGETPEKFPRPAGKGQNPLPGKASTAEAPTPNNAPPPAATAAPSTPPKGKEEGRTNRGRTRQWTQEEWDSWTNWSTNNKELSNKELQREVEYLKENVRLLARISMRHEDELSQKRTETDFILTLEVAPPNATPEQEGLLEQLYKMTVEWKKLQEQGKVNNSLRLTLFIGLLMYYELKVQEATASADTVERLAQLGYIRQLDGNPVWNYLRWNYDKEELEPSDQPPLSDTELRSLLTVLKTSIGAPGVLIRFHSSRKLVEQHKTAVTVFLGIGMRDPQALICYRALQQLSYNASTQLVKMRLKPVRMERQPLVKVLQEKFPAPPTRTEEQRVTFLAKAQQQWRKGKGRGRGGQQETQKPSDQPVLRLALYNPHQLCYANSTLLTFLWLVLFERSQSVHLTGWPGPDEKLHQPPQPVSGSVAISRQQTQIEEFQKWWASGQGDAAVASHPLLSLVDGPILAAVISSGSAYHNCLGIEQLDKLLDQVEGSTRDVGALEPLKKALRSKGGTRNQARAVGSLLFSTAMNIFDDMLGKHGAAGRVSSVLEEPRDSSLDQASVDWVLDEVFDPPQQFISSESFPPEATAAVRSGPRPDSELLGSVACGSVVLATGTCGNYIQCNVAETLGRGRTGLGFVLRQLDGLPLFSPAPATQQTLDESFDPVKIFVCAPSFPKTSSAAVRTAPTPDSELVTTLPFGSEVQATARAGSYLQIRLTDSAAAEGGSRLAWVPRLLGDLVLFVEQQEVKPTDAERSPASLSTEAAICEQTTQINRFQQWWADGHGDAAAAAHSILSLVDRSVLQDVVSAGANYHTCLSADRLDGLQRMVDKSRRPGLETLRRALLTKGGAKSQARAVGTVLFKEALTIFSSPKRDAGDQPTEGMGDLPGAEVVKTPTDDNHREMILDEIYIPPKRFVCSDAFPKDATVAVRAAPTQQSEFLTCLPFGAEIIASGRCGEFLRFQLQEDHGCRHAYVPLVFQGLQLFVPQICGASVAPTEGSRVADLERRVAVQEQVIQGLQAELCSLRAHMSDPALDTTPDRQLQQLLEPSPRSCEWTVSQVLSDPEMSVSFVGPTSHSCSVLEAPLAFAFSAHLLRPRKTKARIARPAKHVYVHHMLTDPLVDNQGKMYMFGGRNNNEDNSWEKISPSGSTPTKRQGHAAVWVPGEMKMYVAAGQDGAAMLTNLESYDSRINTWKQLAPSGTSPSGRRNPLAVWSTDQSRMYMFDGHETWSGSAYVNDIRFYDSHANTWQARAHHHFLTVHDNIFDHGSHFLFYVDHLYLQSAHLQGNLRKAERGLASTHMTTMTNMVPHGMIYVPFGYLAGGDGQFGGASTFAGVDGSRQASFTELKIARRQGKVFTFKVKQMMK</sequence>
<dbReference type="OrthoDB" id="430094at2759"/>
<feature type="signal peptide" evidence="3">
    <location>
        <begin position="1"/>
        <end position="16"/>
    </location>
</feature>
<feature type="coiled-coil region" evidence="1">
    <location>
        <begin position="563"/>
        <end position="590"/>
    </location>
</feature>
<evidence type="ECO:0000256" key="1">
    <source>
        <dbReference type="SAM" id="Coils"/>
    </source>
</evidence>
<feature type="compositionally biased region" description="Basic and acidic residues" evidence="2">
    <location>
        <begin position="482"/>
        <end position="496"/>
    </location>
</feature>
<feature type="region of interest" description="Disordered" evidence="2">
    <location>
        <begin position="482"/>
        <end position="558"/>
    </location>
</feature>
<evidence type="ECO:0000313" key="5">
    <source>
        <dbReference type="Proteomes" id="UP000186817"/>
    </source>
</evidence>
<dbReference type="Gene3D" id="2.120.10.80">
    <property type="entry name" value="Kelch-type beta propeller"/>
    <property type="match status" value="1"/>
</dbReference>
<dbReference type="InterPro" id="IPR029039">
    <property type="entry name" value="Flavoprotein-like_sf"/>
</dbReference>
<gene>
    <name evidence="4" type="primary">obr1</name>
    <name evidence="4" type="ORF">AK812_SmicGene2447</name>
</gene>
<dbReference type="Pfam" id="PF24681">
    <property type="entry name" value="Kelch_KLHDC2_KLHL20_DRC7"/>
    <property type="match status" value="1"/>
</dbReference>
<feature type="compositionally biased region" description="Polar residues" evidence="2">
    <location>
        <begin position="548"/>
        <end position="558"/>
    </location>
</feature>
<dbReference type="SUPFAM" id="SSF52218">
    <property type="entry name" value="Flavoproteins"/>
    <property type="match status" value="1"/>
</dbReference>
<dbReference type="EMBL" id="LSRX01000027">
    <property type="protein sequence ID" value="OLQ13476.1"/>
    <property type="molecule type" value="Genomic_DNA"/>
</dbReference>
<evidence type="ECO:0000256" key="3">
    <source>
        <dbReference type="SAM" id="SignalP"/>
    </source>
</evidence>
<evidence type="ECO:0000256" key="2">
    <source>
        <dbReference type="SAM" id="MobiDB-lite"/>
    </source>
</evidence>
<feature type="chain" id="PRO_5012412591" evidence="3">
    <location>
        <begin position="17"/>
        <end position="1846"/>
    </location>
</feature>
<accession>A0A1Q9F183</accession>
<keyword evidence="1" id="KW-0175">Coiled coil</keyword>
<protein>
    <submittedName>
        <fullName evidence="4">p25 protein</fullName>
    </submittedName>
</protein>
<dbReference type="Gene3D" id="3.40.50.360">
    <property type="match status" value="1"/>
</dbReference>
<name>A0A1Q9F183_SYMMI</name>
<dbReference type="SUPFAM" id="SSF117281">
    <property type="entry name" value="Kelch motif"/>
    <property type="match status" value="1"/>
</dbReference>
<feature type="region of interest" description="Disordered" evidence="2">
    <location>
        <begin position="1352"/>
        <end position="1375"/>
    </location>
</feature>
<dbReference type="PANTHER" id="PTHR23244">
    <property type="entry name" value="KELCH REPEAT DOMAIN"/>
    <property type="match status" value="1"/>
</dbReference>
<comment type="caution">
    <text evidence="4">The sequence shown here is derived from an EMBL/GenBank/DDBJ whole genome shotgun (WGS) entry which is preliminary data.</text>
</comment>
<keyword evidence="5" id="KW-1185">Reference proteome</keyword>
<dbReference type="InterPro" id="IPR015915">
    <property type="entry name" value="Kelch-typ_b-propeller"/>
</dbReference>